<evidence type="ECO:0000313" key="2">
    <source>
        <dbReference type="EMBL" id="KAK4016050.1"/>
    </source>
</evidence>
<gene>
    <name evidence="2" type="ORF">OUZ56_031011</name>
</gene>
<proteinExistence type="predicted"/>
<evidence type="ECO:0000256" key="1">
    <source>
        <dbReference type="SAM" id="Phobius"/>
    </source>
</evidence>
<evidence type="ECO:0000313" key="3">
    <source>
        <dbReference type="Proteomes" id="UP001234178"/>
    </source>
</evidence>
<name>A0ABQ9ZT05_9CRUS</name>
<keyword evidence="1" id="KW-0472">Membrane</keyword>
<reference evidence="2 3" key="1">
    <citation type="journal article" date="2023" name="Nucleic Acids Res.">
        <title>The hologenome of Daphnia magna reveals possible DNA methylation and microbiome-mediated evolution of the host genome.</title>
        <authorList>
            <person name="Chaturvedi A."/>
            <person name="Li X."/>
            <person name="Dhandapani V."/>
            <person name="Marshall H."/>
            <person name="Kissane S."/>
            <person name="Cuenca-Cambronero M."/>
            <person name="Asole G."/>
            <person name="Calvet F."/>
            <person name="Ruiz-Romero M."/>
            <person name="Marangio P."/>
            <person name="Guigo R."/>
            <person name="Rago D."/>
            <person name="Mirbahai L."/>
            <person name="Eastwood N."/>
            <person name="Colbourne J.K."/>
            <person name="Zhou J."/>
            <person name="Mallon E."/>
            <person name="Orsini L."/>
        </authorList>
    </citation>
    <scope>NUCLEOTIDE SEQUENCE [LARGE SCALE GENOMIC DNA]</scope>
    <source>
        <strain evidence="2">LRV0_1</strain>
    </source>
</reference>
<sequence>MDILRNIRTVYCGTALFLRHRNTWPRSSQTANAIGPPSYYVISMHLAAKRLKGRVRRRVCLSIMTRLPTLASVVHLFLHSFVLHGPGELSERPTNTNWLELSFSFRPIMLGFFPSVAT</sequence>
<comment type="caution">
    <text evidence="2">The sequence shown here is derived from an EMBL/GenBank/DDBJ whole genome shotgun (WGS) entry which is preliminary data.</text>
</comment>
<organism evidence="2 3">
    <name type="scientific">Daphnia magna</name>
    <dbReference type="NCBI Taxonomy" id="35525"/>
    <lineage>
        <taxon>Eukaryota</taxon>
        <taxon>Metazoa</taxon>
        <taxon>Ecdysozoa</taxon>
        <taxon>Arthropoda</taxon>
        <taxon>Crustacea</taxon>
        <taxon>Branchiopoda</taxon>
        <taxon>Diplostraca</taxon>
        <taxon>Cladocera</taxon>
        <taxon>Anomopoda</taxon>
        <taxon>Daphniidae</taxon>
        <taxon>Daphnia</taxon>
    </lineage>
</organism>
<dbReference type="EMBL" id="JAOYFB010000005">
    <property type="protein sequence ID" value="KAK4016050.1"/>
    <property type="molecule type" value="Genomic_DNA"/>
</dbReference>
<accession>A0ABQ9ZT05</accession>
<keyword evidence="1" id="KW-0812">Transmembrane</keyword>
<protein>
    <submittedName>
        <fullName evidence="2">Uncharacterized protein</fullName>
    </submittedName>
</protein>
<feature type="transmembrane region" description="Helical" evidence="1">
    <location>
        <begin position="59"/>
        <end position="78"/>
    </location>
</feature>
<dbReference type="Proteomes" id="UP001234178">
    <property type="component" value="Unassembled WGS sequence"/>
</dbReference>
<keyword evidence="1" id="KW-1133">Transmembrane helix</keyword>
<keyword evidence="3" id="KW-1185">Reference proteome</keyword>